<name>A0A5C5ZR32_9BACT</name>
<feature type="region of interest" description="Disordered" evidence="1">
    <location>
        <begin position="1"/>
        <end position="52"/>
    </location>
</feature>
<protein>
    <submittedName>
        <fullName evidence="2">Uncharacterized protein</fullName>
    </submittedName>
</protein>
<organism evidence="2 3">
    <name type="scientific">Pseudobythopirellula maris</name>
    <dbReference type="NCBI Taxonomy" id="2527991"/>
    <lineage>
        <taxon>Bacteria</taxon>
        <taxon>Pseudomonadati</taxon>
        <taxon>Planctomycetota</taxon>
        <taxon>Planctomycetia</taxon>
        <taxon>Pirellulales</taxon>
        <taxon>Lacipirellulaceae</taxon>
        <taxon>Pseudobythopirellula</taxon>
    </lineage>
</organism>
<evidence type="ECO:0000256" key="1">
    <source>
        <dbReference type="SAM" id="MobiDB-lite"/>
    </source>
</evidence>
<dbReference type="EMBL" id="SJPQ01000001">
    <property type="protein sequence ID" value="TWT89740.1"/>
    <property type="molecule type" value="Genomic_DNA"/>
</dbReference>
<sequence>MPHSDPKSATLDPAAGPVPRDRLAAQDDARRLQSIERTGSEPSWEHPRAGDGNWLVAPDDMVDRVREAAESWRGALSGVVRPWLCWCVDEEWSVAQQRLVADAGWTPVVGSDSPGRVGSLVDGAIAVDFAGDLGLVKMRPHFVIEFAFLLADRLAYWHSDVLLPPALMREAAQQFEWIAPGGQCGVVEKPGLGTIVERWRRGHRLFWSRVFEVIGCVTAEASRSQFDEGLGLWRNTHWHPHAGPAARRSPPHYEFGVGWGRWARRHPESFTRLGFDIEPYHFTQINNPGYKSVVDPRDKRRFKGEELRRNYDLQQLCRELGIGP</sequence>
<feature type="compositionally biased region" description="Basic and acidic residues" evidence="1">
    <location>
        <begin position="19"/>
        <end position="34"/>
    </location>
</feature>
<keyword evidence="3" id="KW-1185">Reference proteome</keyword>
<accession>A0A5C5ZR32</accession>
<gene>
    <name evidence="2" type="ORF">Mal64_01190</name>
</gene>
<evidence type="ECO:0000313" key="3">
    <source>
        <dbReference type="Proteomes" id="UP000315440"/>
    </source>
</evidence>
<dbReference type="RefSeq" id="WP_197525298.1">
    <property type="nucleotide sequence ID" value="NZ_SJPQ01000001.1"/>
</dbReference>
<reference evidence="2 3" key="1">
    <citation type="submission" date="2019-02" db="EMBL/GenBank/DDBJ databases">
        <title>Deep-cultivation of Planctomycetes and their phenomic and genomic characterization uncovers novel biology.</title>
        <authorList>
            <person name="Wiegand S."/>
            <person name="Jogler M."/>
            <person name="Boedeker C."/>
            <person name="Pinto D."/>
            <person name="Vollmers J."/>
            <person name="Rivas-Marin E."/>
            <person name="Kohn T."/>
            <person name="Peeters S.H."/>
            <person name="Heuer A."/>
            <person name="Rast P."/>
            <person name="Oberbeckmann S."/>
            <person name="Bunk B."/>
            <person name="Jeske O."/>
            <person name="Meyerdierks A."/>
            <person name="Storesund J.E."/>
            <person name="Kallscheuer N."/>
            <person name="Luecker S."/>
            <person name="Lage O.M."/>
            <person name="Pohl T."/>
            <person name="Merkel B.J."/>
            <person name="Hornburger P."/>
            <person name="Mueller R.-W."/>
            <person name="Bruemmer F."/>
            <person name="Labrenz M."/>
            <person name="Spormann A.M."/>
            <person name="Op Den Camp H."/>
            <person name="Overmann J."/>
            <person name="Amann R."/>
            <person name="Jetten M.S.M."/>
            <person name="Mascher T."/>
            <person name="Medema M.H."/>
            <person name="Devos D.P."/>
            <person name="Kaster A.-K."/>
            <person name="Ovreas L."/>
            <person name="Rohde M."/>
            <person name="Galperin M.Y."/>
            <person name="Jogler C."/>
        </authorList>
    </citation>
    <scope>NUCLEOTIDE SEQUENCE [LARGE SCALE GENOMIC DNA]</scope>
    <source>
        <strain evidence="2 3">Mal64</strain>
    </source>
</reference>
<dbReference type="Proteomes" id="UP000315440">
    <property type="component" value="Unassembled WGS sequence"/>
</dbReference>
<evidence type="ECO:0000313" key="2">
    <source>
        <dbReference type="EMBL" id="TWT89740.1"/>
    </source>
</evidence>
<dbReference type="AlphaFoldDB" id="A0A5C5ZR32"/>
<proteinExistence type="predicted"/>
<comment type="caution">
    <text evidence="2">The sequence shown here is derived from an EMBL/GenBank/DDBJ whole genome shotgun (WGS) entry which is preliminary data.</text>
</comment>